<dbReference type="AlphaFoldDB" id="A0ABD0LLS8"/>
<name>A0ABD0LLS8_9CAEN</name>
<evidence type="ECO:0000313" key="2">
    <source>
        <dbReference type="Proteomes" id="UP001519460"/>
    </source>
</evidence>
<organism evidence="1 2">
    <name type="scientific">Batillaria attramentaria</name>
    <dbReference type="NCBI Taxonomy" id="370345"/>
    <lineage>
        <taxon>Eukaryota</taxon>
        <taxon>Metazoa</taxon>
        <taxon>Spiralia</taxon>
        <taxon>Lophotrochozoa</taxon>
        <taxon>Mollusca</taxon>
        <taxon>Gastropoda</taxon>
        <taxon>Caenogastropoda</taxon>
        <taxon>Sorbeoconcha</taxon>
        <taxon>Cerithioidea</taxon>
        <taxon>Batillariidae</taxon>
        <taxon>Batillaria</taxon>
    </lineage>
</organism>
<dbReference type="EMBL" id="JACVVK020000036">
    <property type="protein sequence ID" value="KAK7500516.1"/>
    <property type="molecule type" value="Genomic_DNA"/>
</dbReference>
<dbReference type="Proteomes" id="UP001519460">
    <property type="component" value="Unassembled WGS sequence"/>
</dbReference>
<feature type="non-terminal residue" evidence="1">
    <location>
        <position position="1"/>
    </location>
</feature>
<comment type="caution">
    <text evidence="1">The sequence shown here is derived from an EMBL/GenBank/DDBJ whole genome shotgun (WGS) entry which is preliminary data.</text>
</comment>
<protein>
    <submittedName>
        <fullName evidence="1">Uncharacterized protein</fullName>
    </submittedName>
</protein>
<keyword evidence="2" id="KW-1185">Reference proteome</keyword>
<gene>
    <name evidence="1" type="ORF">BaRGS_00008091</name>
</gene>
<evidence type="ECO:0000313" key="1">
    <source>
        <dbReference type="EMBL" id="KAK7500516.1"/>
    </source>
</evidence>
<accession>A0ABD0LLS8</accession>
<proteinExistence type="predicted"/>
<reference evidence="1 2" key="1">
    <citation type="journal article" date="2023" name="Sci. Data">
        <title>Genome assembly of the Korean intertidal mud-creeper Batillaria attramentaria.</title>
        <authorList>
            <person name="Patra A.K."/>
            <person name="Ho P.T."/>
            <person name="Jun S."/>
            <person name="Lee S.J."/>
            <person name="Kim Y."/>
            <person name="Won Y.J."/>
        </authorList>
    </citation>
    <scope>NUCLEOTIDE SEQUENCE [LARGE SCALE GENOMIC DNA]</scope>
    <source>
        <strain evidence="1">Wonlab-2016</strain>
    </source>
</reference>
<sequence>LTQITVTDAGVPKPFVSAQSFDVAGIDGRGEGLYRRHHGDLLNPAKVWAGSIRVELMADVQGDAL</sequence>